<accession>A0A2I0WJD7</accession>
<evidence type="ECO:0000256" key="2">
    <source>
        <dbReference type="ARBA" id="ARBA00023235"/>
    </source>
</evidence>
<gene>
    <name evidence="3" type="ORF">MA16_Dca015632</name>
</gene>
<comment type="similarity">
    <text evidence="1">Belongs to the PhzF family.</text>
</comment>
<dbReference type="Proteomes" id="UP000233837">
    <property type="component" value="Unassembled WGS sequence"/>
</dbReference>
<keyword evidence="4" id="KW-1185">Reference proteome</keyword>
<evidence type="ECO:0000256" key="1">
    <source>
        <dbReference type="ARBA" id="ARBA00008270"/>
    </source>
</evidence>
<sequence>MLVRRMLHCKHYTFFMLCKDVELTSGKDLADIKPNFVELARCVGKGVIMTAPAPPGIGFDFFTRFFCPKMGVNEVSKLIRFCKVLMVE</sequence>
<protein>
    <submittedName>
        <fullName evidence="3">Uncharacterized protein</fullName>
    </submittedName>
</protein>
<dbReference type="GO" id="GO:0016853">
    <property type="term" value="F:isomerase activity"/>
    <property type="evidence" value="ECO:0007669"/>
    <property type="project" value="UniProtKB-KW"/>
</dbReference>
<reference evidence="3 4" key="2">
    <citation type="journal article" date="2017" name="Nature">
        <title>The Apostasia genome and the evolution of orchids.</title>
        <authorList>
            <person name="Zhang G.Q."/>
            <person name="Liu K.W."/>
            <person name="Li Z."/>
            <person name="Lohaus R."/>
            <person name="Hsiao Y.Y."/>
            <person name="Niu S.C."/>
            <person name="Wang J.Y."/>
            <person name="Lin Y.C."/>
            <person name="Xu Q."/>
            <person name="Chen L.J."/>
            <person name="Yoshida K."/>
            <person name="Fujiwara S."/>
            <person name="Wang Z.W."/>
            <person name="Zhang Y.Q."/>
            <person name="Mitsuda N."/>
            <person name="Wang M."/>
            <person name="Liu G.H."/>
            <person name="Pecoraro L."/>
            <person name="Huang H.X."/>
            <person name="Xiao X.J."/>
            <person name="Lin M."/>
            <person name="Wu X.Y."/>
            <person name="Wu W.L."/>
            <person name="Chen Y.Y."/>
            <person name="Chang S.B."/>
            <person name="Sakamoto S."/>
            <person name="Ohme-Takagi M."/>
            <person name="Yagi M."/>
            <person name="Zeng S.J."/>
            <person name="Shen C.Y."/>
            <person name="Yeh C.M."/>
            <person name="Luo Y.B."/>
            <person name="Tsai W.C."/>
            <person name="Van de Peer Y."/>
            <person name="Liu Z.J."/>
        </authorList>
    </citation>
    <scope>NUCLEOTIDE SEQUENCE [LARGE SCALE GENOMIC DNA]</scope>
    <source>
        <tissue evidence="3">The whole plant</tissue>
    </source>
</reference>
<keyword evidence="2" id="KW-0413">Isomerase</keyword>
<dbReference type="PANTHER" id="PTHR13774">
    <property type="entry name" value="PHENAZINE BIOSYNTHESIS PROTEIN"/>
    <property type="match status" value="1"/>
</dbReference>
<organism evidence="3 4">
    <name type="scientific">Dendrobium catenatum</name>
    <dbReference type="NCBI Taxonomy" id="906689"/>
    <lineage>
        <taxon>Eukaryota</taxon>
        <taxon>Viridiplantae</taxon>
        <taxon>Streptophyta</taxon>
        <taxon>Embryophyta</taxon>
        <taxon>Tracheophyta</taxon>
        <taxon>Spermatophyta</taxon>
        <taxon>Magnoliopsida</taxon>
        <taxon>Liliopsida</taxon>
        <taxon>Asparagales</taxon>
        <taxon>Orchidaceae</taxon>
        <taxon>Epidendroideae</taxon>
        <taxon>Malaxideae</taxon>
        <taxon>Dendrobiinae</taxon>
        <taxon>Dendrobium</taxon>
    </lineage>
</organism>
<dbReference type="AlphaFoldDB" id="A0A2I0WJD7"/>
<dbReference type="PANTHER" id="PTHR13774:SF17">
    <property type="entry name" value="PHENAZINE BIOSYNTHESIS-LIKE DOMAIN-CONTAINING PROTEIN"/>
    <property type="match status" value="1"/>
</dbReference>
<dbReference type="SUPFAM" id="SSF54506">
    <property type="entry name" value="Diaminopimelate epimerase-like"/>
    <property type="match status" value="1"/>
</dbReference>
<dbReference type="GO" id="GO:0005737">
    <property type="term" value="C:cytoplasm"/>
    <property type="evidence" value="ECO:0007669"/>
    <property type="project" value="TreeGrafter"/>
</dbReference>
<dbReference type="Pfam" id="PF02567">
    <property type="entry name" value="PhzC-PhzF"/>
    <property type="match status" value="1"/>
</dbReference>
<dbReference type="InterPro" id="IPR003719">
    <property type="entry name" value="Phenazine_PhzF-like"/>
</dbReference>
<evidence type="ECO:0000313" key="4">
    <source>
        <dbReference type="Proteomes" id="UP000233837"/>
    </source>
</evidence>
<proteinExistence type="inferred from homology"/>
<evidence type="ECO:0000313" key="3">
    <source>
        <dbReference type="EMBL" id="PKU75752.1"/>
    </source>
</evidence>
<name>A0A2I0WJD7_9ASPA</name>
<dbReference type="EMBL" id="KZ502577">
    <property type="protein sequence ID" value="PKU75752.1"/>
    <property type="molecule type" value="Genomic_DNA"/>
</dbReference>
<reference evidence="3 4" key="1">
    <citation type="journal article" date="2016" name="Sci. Rep.">
        <title>The Dendrobium catenatum Lindl. genome sequence provides insights into polysaccharide synthase, floral development and adaptive evolution.</title>
        <authorList>
            <person name="Zhang G.Q."/>
            <person name="Xu Q."/>
            <person name="Bian C."/>
            <person name="Tsai W.C."/>
            <person name="Yeh C.M."/>
            <person name="Liu K.W."/>
            <person name="Yoshida K."/>
            <person name="Zhang L.S."/>
            <person name="Chang S.B."/>
            <person name="Chen F."/>
            <person name="Shi Y."/>
            <person name="Su Y.Y."/>
            <person name="Zhang Y.Q."/>
            <person name="Chen L.J."/>
            <person name="Yin Y."/>
            <person name="Lin M."/>
            <person name="Huang H."/>
            <person name="Deng H."/>
            <person name="Wang Z.W."/>
            <person name="Zhu S.L."/>
            <person name="Zhao X."/>
            <person name="Deng C."/>
            <person name="Niu S.C."/>
            <person name="Huang J."/>
            <person name="Wang M."/>
            <person name="Liu G.H."/>
            <person name="Yang H.J."/>
            <person name="Xiao X.J."/>
            <person name="Hsiao Y.Y."/>
            <person name="Wu W.L."/>
            <person name="Chen Y.Y."/>
            <person name="Mitsuda N."/>
            <person name="Ohme-Takagi M."/>
            <person name="Luo Y.B."/>
            <person name="Van de Peer Y."/>
            <person name="Liu Z.J."/>
        </authorList>
    </citation>
    <scope>NUCLEOTIDE SEQUENCE [LARGE SCALE GENOMIC DNA]</scope>
    <source>
        <tissue evidence="3">The whole plant</tissue>
    </source>
</reference>
<dbReference type="Gene3D" id="3.10.310.10">
    <property type="entry name" value="Diaminopimelate Epimerase, Chain A, domain 1"/>
    <property type="match status" value="1"/>
</dbReference>